<reference evidence="12 13" key="1">
    <citation type="submission" date="2023-11" db="EMBL/GenBank/DDBJ databases">
        <title>Analysis of the Genomes of Mucilaginibacter gossypii cycad 4 and M. sabulilitoris SNA2: microbes with the potential for plant growth promotion.</title>
        <authorList>
            <person name="Hirsch A.M."/>
            <person name="Humm E."/>
            <person name="Rubbi M."/>
            <person name="Del Vecchio G."/>
            <person name="Ha S.M."/>
            <person name="Pellegrini M."/>
            <person name="Gunsalus R.P."/>
        </authorList>
    </citation>
    <scope>NUCLEOTIDE SEQUENCE [LARGE SCALE GENOMIC DNA]</scope>
    <source>
        <strain evidence="12 13">SNA2</strain>
    </source>
</reference>
<keyword evidence="3" id="KW-0597">Phosphoprotein</keyword>
<feature type="chain" id="PRO_5046960115" description="histidine kinase" evidence="10">
    <location>
        <begin position="21"/>
        <end position="780"/>
    </location>
</feature>
<evidence type="ECO:0000313" key="12">
    <source>
        <dbReference type="EMBL" id="WPU90933.1"/>
    </source>
</evidence>
<keyword evidence="6 12" id="KW-0418">Kinase</keyword>
<accession>A0ABZ0TF85</accession>
<feature type="transmembrane region" description="Helical" evidence="9">
    <location>
        <begin position="498"/>
        <end position="517"/>
    </location>
</feature>
<evidence type="ECO:0000256" key="9">
    <source>
        <dbReference type="SAM" id="Phobius"/>
    </source>
</evidence>
<dbReference type="Pfam" id="PF02518">
    <property type="entry name" value="HATPase_c"/>
    <property type="match status" value="1"/>
</dbReference>
<dbReference type="PANTHER" id="PTHR41523">
    <property type="entry name" value="TWO-COMPONENT SYSTEM SENSOR PROTEIN"/>
    <property type="match status" value="1"/>
</dbReference>
<name>A0ABZ0TF85_9SPHI</name>
<dbReference type="InterPro" id="IPR011495">
    <property type="entry name" value="Sig_transdc_His_kin_sub2_dim/P"/>
</dbReference>
<keyword evidence="8" id="KW-0175">Coiled coil</keyword>
<evidence type="ECO:0000256" key="6">
    <source>
        <dbReference type="ARBA" id="ARBA00022777"/>
    </source>
</evidence>
<dbReference type="Gene3D" id="3.30.565.10">
    <property type="entry name" value="Histidine kinase-like ATPase, C-terminal domain"/>
    <property type="match status" value="1"/>
</dbReference>
<keyword evidence="9" id="KW-1133">Transmembrane helix</keyword>
<dbReference type="GO" id="GO:0004673">
    <property type="term" value="F:protein histidine kinase activity"/>
    <property type="evidence" value="ECO:0007669"/>
    <property type="project" value="UniProtKB-EC"/>
</dbReference>
<evidence type="ECO:0000256" key="8">
    <source>
        <dbReference type="SAM" id="Coils"/>
    </source>
</evidence>
<proteinExistence type="predicted"/>
<dbReference type="PROSITE" id="PS50109">
    <property type="entry name" value="HIS_KIN"/>
    <property type="match status" value="1"/>
</dbReference>
<dbReference type="Pfam" id="PF07568">
    <property type="entry name" value="HisKA_2"/>
    <property type="match status" value="1"/>
</dbReference>
<organism evidence="12 13">
    <name type="scientific">Mucilaginibacter sabulilitoris</name>
    <dbReference type="NCBI Taxonomy" id="1173583"/>
    <lineage>
        <taxon>Bacteria</taxon>
        <taxon>Pseudomonadati</taxon>
        <taxon>Bacteroidota</taxon>
        <taxon>Sphingobacteriia</taxon>
        <taxon>Sphingobacteriales</taxon>
        <taxon>Sphingobacteriaceae</taxon>
        <taxon>Mucilaginibacter</taxon>
    </lineage>
</organism>
<dbReference type="SUPFAM" id="SSF48452">
    <property type="entry name" value="TPR-like"/>
    <property type="match status" value="1"/>
</dbReference>
<evidence type="ECO:0000256" key="3">
    <source>
        <dbReference type="ARBA" id="ARBA00022553"/>
    </source>
</evidence>
<evidence type="ECO:0000256" key="4">
    <source>
        <dbReference type="ARBA" id="ARBA00022679"/>
    </source>
</evidence>
<evidence type="ECO:0000256" key="2">
    <source>
        <dbReference type="ARBA" id="ARBA00012438"/>
    </source>
</evidence>
<evidence type="ECO:0000256" key="1">
    <source>
        <dbReference type="ARBA" id="ARBA00000085"/>
    </source>
</evidence>
<dbReference type="InterPro" id="IPR003594">
    <property type="entry name" value="HATPase_dom"/>
</dbReference>
<evidence type="ECO:0000313" key="13">
    <source>
        <dbReference type="Proteomes" id="UP001324380"/>
    </source>
</evidence>
<dbReference type="SMART" id="SM00387">
    <property type="entry name" value="HATPase_c"/>
    <property type="match status" value="1"/>
</dbReference>
<dbReference type="Gene3D" id="3.30.450.20">
    <property type="entry name" value="PAS domain"/>
    <property type="match status" value="1"/>
</dbReference>
<dbReference type="Gene3D" id="1.25.40.10">
    <property type="entry name" value="Tetratricopeptide repeat domain"/>
    <property type="match status" value="1"/>
</dbReference>
<protein>
    <recommendedName>
        <fullName evidence="2">histidine kinase</fullName>
        <ecNumber evidence="2">2.7.13.3</ecNumber>
    </recommendedName>
</protein>
<keyword evidence="10" id="KW-0732">Signal</keyword>
<comment type="catalytic activity">
    <reaction evidence="1">
        <text>ATP + protein L-histidine = ADP + protein N-phospho-L-histidine.</text>
        <dbReference type="EC" id="2.7.13.3"/>
    </reaction>
</comment>
<dbReference type="InterPro" id="IPR036890">
    <property type="entry name" value="HATPase_C_sf"/>
</dbReference>
<evidence type="ECO:0000256" key="5">
    <source>
        <dbReference type="ARBA" id="ARBA00022741"/>
    </source>
</evidence>
<dbReference type="RefSeq" id="WP_321560104.1">
    <property type="nucleotide sequence ID" value="NZ_CP139558.1"/>
</dbReference>
<dbReference type="EMBL" id="CP139558">
    <property type="protein sequence ID" value="WPU90933.1"/>
    <property type="molecule type" value="Genomic_DNA"/>
</dbReference>
<feature type="signal peptide" evidence="10">
    <location>
        <begin position="1"/>
        <end position="20"/>
    </location>
</feature>
<gene>
    <name evidence="12" type="ORF">SNE25_16560</name>
</gene>
<dbReference type="EC" id="2.7.13.3" evidence="2"/>
<sequence length="780" mass="88919">MIKRLFIYVILLLSASATIAQQSDTLLLKLSKAGKDTNRVNLLLQLGHYYLDKPEVSKKGLDSSLYYIQSAETLSIAISAIDHRYRAIIAKGEFSTVKKDFVAADKLFTEVANYYHKRGDQLKEAQVWQTYADYMPYADLSHLSIRRNGYNKAYEIYKSMHNELKAANALVGMADVDLNLGLYDKTENELLSVIAQYKVLRYSKIYYGYHLLAETYNRRNLVQKTLIARMDCVNSYENDPQHTVSEGILYYYDLGAAYRHSKFFDKALVYFQKTIDMAVKIGRKDFYYNSLMGIMDSYTDLKKYKAALVELRKLSERYKSKSPREESIVLSAQMRFYNLLHDFSSGEKLAPASKIVNNKVYQDLAKDFNYYAVNDFIKISDPLLQHYILSKHWGGLAEELSKLETLLTTRMSVDSKLVLYNDLFKLDSANGNTLSALKKFQRIKAIEDSITTATNTKQINELAEKYESEKKDKTIQNLNNQSTIQKSNLEKSNLQRNITFGGILIAILLAALMYVGYRNKQRSNRQLQIKQDQINRQNNELSALVKEEEKLLKDKDILLKQQEGLLTEKEWLLKEVHHRVKNNLQIVMSLLYSQAAYLQSTDAIDAIRDSRNRVQAISIIHQKLYSKSNVATIVMSEYVAEIVRHLSDSYDCARRGIRFRELIEPVNLDSSQAVPMGLILNEAITNSIKYAFGDDGGEIVIEGHLTNGETICLKIADNGKGLPVDFNLSTTSSLGMEMMRALSKQIGGDFEIQNDCGVVISVKFKVDHSLKSVVGKLVTT</sequence>
<evidence type="ECO:0000256" key="10">
    <source>
        <dbReference type="SAM" id="SignalP"/>
    </source>
</evidence>
<dbReference type="SUPFAM" id="SSF55874">
    <property type="entry name" value="ATPase domain of HSP90 chaperone/DNA topoisomerase II/histidine kinase"/>
    <property type="match status" value="1"/>
</dbReference>
<evidence type="ECO:0000256" key="7">
    <source>
        <dbReference type="ARBA" id="ARBA00022840"/>
    </source>
</evidence>
<keyword evidence="9" id="KW-0472">Membrane</keyword>
<dbReference type="InterPro" id="IPR005467">
    <property type="entry name" value="His_kinase_dom"/>
</dbReference>
<keyword evidence="5" id="KW-0547">Nucleotide-binding</keyword>
<feature type="coiled-coil region" evidence="8">
    <location>
        <begin position="517"/>
        <end position="554"/>
    </location>
</feature>
<feature type="domain" description="Histidine kinase" evidence="11">
    <location>
        <begin position="575"/>
        <end position="768"/>
    </location>
</feature>
<keyword evidence="4 12" id="KW-0808">Transferase</keyword>
<keyword evidence="7" id="KW-0067">ATP-binding</keyword>
<evidence type="ECO:0000259" key="11">
    <source>
        <dbReference type="PROSITE" id="PS50109"/>
    </source>
</evidence>
<dbReference type="PANTHER" id="PTHR41523:SF8">
    <property type="entry name" value="ETHYLENE RESPONSE SENSOR PROTEIN"/>
    <property type="match status" value="1"/>
</dbReference>
<keyword evidence="9" id="KW-0812">Transmembrane</keyword>
<dbReference type="InterPro" id="IPR011990">
    <property type="entry name" value="TPR-like_helical_dom_sf"/>
</dbReference>
<dbReference type="Proteomes" id="UP001324380">
    <property type="component" value="Chromosome"/>
</dbReference>
<keyword evidence="13" id="KW-1185">Reference proteome</keyword>